<gene>
    <name evidence="2" type="ORF">CAP_0841</name>
</gene>
<sequence length="1566" mass="168147">MLALVGCAGTDEPRAEGDTLGDGFHELHAHSEEDRMITAEVVAIDQIYVYDRFGAFNPGGMVFALRRDVVAADPSQPIGPGNAMLRPGKRPRPLVLRVNVGDKLVISFTNWLTPLTGVLPNRSPTTRHASIHVAGLQVWDAASLGGNAGQNPSSLAAPGETRIYELHAEHEGAFLMQSAGAMASGDAPGPPQRSAIQALFGVVNVEPAGAVAYRSQVTGEELASATRSTRNPDGTPRIDYDAIGDDGEPILKMVNDEGEIVHGDLNAIIAGYDDTEMHSPSSVDQGVFREFTVLFHDDLGVQQSFNELRTDLSLISVRPGFGINYGAASLGAAVIANRTKVGPSKQCVECKFEEFFLSSWANGDPAMVIERDAMGNPLEALYPDDPSNVHHGYLGDPVRFRNVHAGPHHTHVFHLHGHQWRRSADNGAYVDSQTLGPGGAFTYDINYGGGGNRNMTAGDAIFHCHLYPHFVQGMWAIWRSHDVFEAGTADRKLPDGEIPGGAPSPAVVPMPDRAMPPMPTYAPTMALSSSGQSAQRPAMPGYPFYVAALAGHRPPQPPRDMAHDGGLPRHLVTSVPASGVTYGDRGRFDVQIHEANLKLLPANGTPSETAASAFHAGQFPGAVPATTMYGFPAKGYKSFTPEGMPTLFLVNGQAPAPGAPFADPCPPNAPVRTFRAAYVQVDATINSSGWHDPQLRTMVLEGDYRATLAGTRPPEPLYVRAQSGECVVFHATNTIPDVLEADDFQIFTPTDIIGQHIHLLKYDITASDGAANGFNYEDGTLAAEEVLSRIAAANAAGGAFAADGAVAASGGRVHLAASSHPTLQGAPLGAQTTTQRWWADPLLDTQGQDRALSTAFTHDHFGAASQQHHGLYAGLVVEPAGTTWRDPATGETFGNRSDGGPTSYRADIVFPPGDWRKSFREFNLNLADYSIVYDECGDPVHPPTFYKAALPQAIAHQDIVAPEAISLRDPGTQTINYRNEPIPMRIAKRDCATGVVTQKASLPGDMHNVFSSIVHGDPATPLLEAYEGDRILMRIAQGAQGEQHVFSVNGRRWLRETQDSDSGFTNGQPIGISEQMDVALDPAPLFTKNLVGGADYLYQSAATDDLWDGMWGILRVHSLPQPKLKVLPGSLPPILQPPQQGQICPTWSPVRRYEVSAIAAQGNLPGDRLTYNAEYGLYDPDAILFALKEDLPGLRSGSLAPEPLILRAAAGECVEVTLTNELPNTPPRHNHWTYGPGIVEGFNTNQVRSSNHVSLHPQLVSYDVVDSDGANVGMNGTQTVAPGQKRKYTWFAGRVTVTPQGQVVREPVELGAVNLRDMADVVNHGMHGAVGVLIVEPQGSTWTTRPSSRAQAVVQNPGGEEGDRAFNELVLVYQDEVALHSDRSEFQCADSSLFCGTALPNIGGEIDSDVTGHKGFNYRAEPVWARLGVGSEQRLGAIPNLDQRAVLSSAVHGDPATPLFTVKRSDKVRLRILQPSGHRHQHAFAMWGMEWPHNPWAEGSGSRQMGHNDSAFTIGVQSGIGPMTAWNLNPAHRAGGKFQVVGDRLYLDQSSVDLAGGLWGLMRVTP</sequence>
<dbReference type="EMBL" id="ASRX01000111">
    <property type="protein sequence ID" value="EYF00434.1"/>
    <property type="molecule type" value="Genomic_DNA"/>
</dbReference>
<dbReference type="Proteomes" id="UP000019678">
    <property type="component" value="Unassembled WGS sequence"/>
</dbReference>
<proteinExistence type="predicted"/>
<reference evidence="2 3" key="1">
    <citation type="submission" date="2013-05" db="EMBL/GenBank/DDBJ databases">
        <title>Genome assembly of Chondromyces apiculatus DSM 436.</title>
        <authorList>
            <person name="Sharma G."/>
            <person name="Khatri I."/>
            <person name="Kaur C."/>
            <person name="Mayilraj S."/>
            <person name="Subramanian S."/>
        </authorList>
    </citation>
    <scope>NUCLEOTIDE SEQUENCE [LARGE SCALE GENOMIC DNA]</scope>
    <source>
        <strain evidence="2 3">DSM 436</strain>
    </source>
</reference>
<keyword evidence="3" id="KW-1185">Reference proteome</keyword>
<evidence type="ECO:0000256" key="1">
    <source>
        <dbReference type="ARBA" id="ARBA00022723"/>
    </source>
</evidence>
<protein>
    <recommendedName>
        <fullName evidence="4">Multicopper oxidase</fullName>
    </recommendedName>
</protein>
<evidence type="ECO:0000313" key="3">
    <source>
        <dbReference type="Proteomes" id="UP000019678"/>
    </source>
</evidence>
<dbReference type="SUPFAM" id="SSF49503">
    <property type="entry name" value="Cupredoxins"/>
    <property type="match status" value="3"/>
</dbReference>
<dbReference type="eggNOG" id="COG2132">
    <property type="taxonomic scope" value="Bacteria"/>
</dbReference>
<accession>A0A017STZ0</accession>
<dbReference type="STRING" id="1192034.CAP_0841"/>
<evidence type="ECO:0000313" key="2">
    <source>
        <dbReference type="EMBL" id="EYF00434.1"/>
    </source>
</evidence>
<dbReference type="InterPro" id="IPR002355">
    <property type="entry name" value="Cu_oxidase_Cu_BS"/>
</dbReference>
<dbReference type="GO" id="GO:0005507">
    <property type="term" value="F:copper ion binding"/>
    <property type="evidence" value="ECO:0007669"/>
    <property type="project" value="InterPro"/>
</dbReference>
<dbReference type="Gene3D" id="2.60.40.420">
    <property type="entry name" value="Cupredoxins - blue copper proteins"/>
    <property type="match status" value="4"/>
</dbReference>
<organism evidence="2 3">
    <name type="scientific">Chondromyces apiculatus DSM 436</name>
    <dbReference type="NCBI Taxonomy" id="1192034"/>
    <lineage>
        <taxon>Bacteria</taxon>
        <taxon>Pseudomonadati</taxon>
        <taxon>Myxococcota</taxon>
        <taxon>Polyangia</taxon>
        <taxon>Polyangiales</taxon>
        <taxon>Polyangiaceae</taxon>
        <taxon>Chondromyces</taxon>
    </lineage>
</organism>
<comment type="caution">
    <text evidence="2">The sequence shown here is derived from an EMBL/GenBank/DDBJ whole genome shotgun (WGS) entry which is preliminary data.</text>
</comment>
<dbReference type="InterPro" id="IPR008972">
    <property type="entry name" value="Cupredoxin"/>
</dbReference>
<name>A0A017STZ0_9BACT</name>
<dbReference type="PROSITE" id="PS00080">
    <property type="entry name" value="MULTICOPPER_OXIDASE2"/>
    <property type="match status" value="1"/>
</dbReference>
<evidence type="ECO:0008006" key="4">
    <source>
        <dbReference type="Google" id="ProtNLM"/>
    </source>
</evidence>
<keyword evidence="1" id="KW-0479">Metal-binding</keyword>